<evidence type="ECO:0000256" key="1">
    <source>
        <dbReference type="SAM" id="Phobius"/>
    </source>
</evidence>
<reference evidence="2 3" key="1">
    <citation type="submission" date="2021-07" db="EMBL/GenBank/DDBJ databases">
        <authorList>
            <consortium name="Genoscope - CEA"/>
            <person name="William W."/>
        </authorList>
    </citation>
    <scope>NUCLEOTIDE SEQUENCE [LARGE SCALE GENOMIC DNA]</scope>
</reference>
<dbReference type="AlphaFoldDB" id="A0A8D9I1S7"/>
<feature type="transmembrane region" description="Helical" evidence="1">
    <location>
        <begin position="6"/>
        <end position="24"/>
    </location>
</feature>
<evidence type="ECO:0000313" key="2">
    <source>
        <dbReference type="EMBL" id="CAG7909314.1"/>
    </source>
</evidence>
<proteinExistence type="predicted"/>
<keyword evidence="1" id="KW-0812">Transmembrane</keyword>
<sequence length="75" mass="8788">MSLPFITYMSVLVNFYIYLIFTHFQCFSDLEDFSDDLVFSRLKYNALDDFQEIFQKTSSRKLFGSLLTKSSSISS</sequence>
<protein>
    <submittedName>
        <fullName evidence="2">Uncharacterized protein</fullName>
    </submittedName>
</protein>
<dbReference type="Proteomes" id="UP000694005">
    <property type="component" value="Chromosome A10"/>
</dbReference>
<keyword evidence="1" id="KW-1133">Transmembrane helix</keyword>
<gene>
    <name evidence="2" type="ORF">BRAPAZ1V2_A10P05600.2</name>
</gene>
<name>A0A8D9I1S7_BRACM</name>
<keyword evidence="1" id="KW-0472">Membrane</keyword>
<dbReference type="Gramene" id="A10p05600.2_BraZ1">
    <property type="protein sequence ID" value="A10p05600.2_BraZ1.CDS"/>
    <property type="gene ID" value="A10g05600.2_BraZ1"/>
</dbReference>
<dbReference type="EMBL" id="LS974626">
    <property type="protein sequence ID" value="CAG7909314.1"/>
    <property type="molecule type" value="Genomic_DNA"/>
</dbReference>
<evidence type="ECO:0000313" key="3">
    <source>
        <dbReference type="Proteomes" id="UP000694005"/>
    </source>
</evidence>
<organism evidence="2 3">
    <name type="scientific">Brassica campestris</name>
    <name type="common">Field mustard</name>
    <dbReference type="NCBI Taxonomy" id="3711"/>
    <lineage>
        <taxon>Eukaryota</taxon>
        <taxon>Viridiplantae</taxon>
        <taxon>Streptophyta</taxon>
        <taxon>Embryophyta</taxon>
        <taxon>Tracheophyta</taxon>
        <taxon>Spermatophyta</taxon>
        <taxon>Magnoliopsida</taxon>
        <taxon>eudicotyledons</taxon>
        <taxon>Gunneridae</taxon>
        <taxon>Pentapetalae</taxon>
        <taxon>rosids</taxon>
        <taxon>malvids</taxon>
        <taxon>Brassicales</taxon>
        <taxon>Brassicaceae</taxon>
        <taxon>Brassiceae</taxon>
        <taxon>Brassica</taxon>
    </lineage>
</organism>
<accession>A0A8D9I1S7</accession>